<dbReference type="Proteomes" id="UP000009027">
    <property type="component" value="Unassembled WGS sequence"/>
</dbReference>
<feature type="region of interest" description="Disordered" evidence="1">
    <location>
        <begin position="487"/>
        <end position="528"/>
    </location>
</feature>
<proteinExistence type="predicted"/>
<gene>
    <name evidence="2" type="ORF">TvY486_0036490</name>
</gene>
<evidence type="ECO:0000313" key="3">
    <source>
        <dbReference type="Proteomes" id="UP000009027"/>
    </source>
</evidence>
<protein>
    <submittedName>
        <fullName evidence="2">Uncharacterized protein</fullName>
    </submittedName>
</protein>
<reference evidence="2 3" key="1">
    <citation type="journal article" date="2012" name="Proc. Natl. Acad. Sci. U.S.A.">
        <title>Antigenic diversity is generated by distinct evolutionary mechanisms in African trypanosome species.</title>
        <authorList>
            <person name="Jackson A.P."/>
            <person name="Berry A."/>
            <person name="Aslett M."/>
            <person name="Allison H.C."/>
            <person name="Burton P."/>
            <person name="Vavrova-Anderson J."/>
            <person name="Brown R."/>
            <person name="Browne H."/>
            <person name="Corton N."/>
            <person name="Hauser H."/>
            <person name="Gamble J."/>
            <person name="Gilderthorp R."/>
            <person name="Marcello L."/>
            <person name="McQuillan J."/>
            <person name="Otto T.D."/>
            <person name="Quail M.A."/>
            <person name="Sanders M.J."/>
            <person name="van Tonder A."/>
            <person name="Ginger M.L."/>
            <person name="Field M.C."/>
            <person name="Barry J.D."/>
            <person name="Hertz-Fowler C."/>
            <person name="Berriman M."/>
        </authorList>
    </citation>
    <scope>NUCLEOTIDE SEQUENCE</scope>
    <source>
        <strain evidence="2 3">Y486</strain>
    </source>
</reference>
<feature type="region of interest" description="Disordered" evidence="1">
    <location>
        <begin position="49"/>
        <end position="71"/>
    </location>
</feature>
<accession>F9WT87</accession>
<keyword evidence="3" id="KW-1185">Reference proteome</keyword>
<sequence>MTPAGKQNTERKRATQKLWKPSLAANAVAWRSWERRSLPQVRLLSPVSRGSSNTLVRRSRGSDNDSNNAEACVCSSPSVQARSSIRHLGVSASLARARSYTSIDEGSSDHIEGELWYITERTGPGKGKVTSPHWVTCNDHRLIISSSWSDKGRILDVVYFQQIKVILNFTHIHRHTAPRRSAPGTRYIRARKYLRCEACCRHGGHGHVAENIRRTRRGGIHSSKGRTLCAYGGISLSRYYYFGAEFVTQSGGDSTDEKTSERRLLIFATDLHRDFLMWMHFFADRGDTWYAQENRIQRNRFCTYLVTPRKYALLQRLPRGSYAKAMLVSTMSPSIGSSRLICENVNTVITALEIPQSIENAYAADEPIQTSSEAIGNEKWYVYEDLEQEQYTADHEHCRTGAKIETISQTLQTSETNTETVKEKRRYFMIRKTATPTDSKSVQTSDDKWEDMKQKVKMLEHFVKKRDRVIAELLSEIESIKCVTTKNEKNNTQNNGEEKQIKDQKDSVASRQYHQQNKELKKQLQKAL</sequence>
<evidence type="ECO:0000256" key="1">
    <source>
        <dbReference type="SAM" id="MobiDB-lite"/>
    </source>
</evidence>
<dbReference type="EMBL" id="CAEX01006297">
    <property type="protein sequence ID" value="CCD20780.1"/>
    <property type="molecule type" value="Genomic_DNA"/>
</dbReference>
<dbReference type="VEuPathDB" id="TriTrypDB:TvY486_0036490"/>
<feature type="non-terminal residue" evidence="2">
    <location>
        <position position="528"/>
    </location>
</feature>
<evidence type="ECO:0000313" key="2">
    <source>
        <dbReference type="EMBL" id="CCD20780.1"/>
    </source>
</evidence>
<name>F9WT87_TRYVY</name>
<dbReference type="AlphaFoldDB" id="F9WT87"/>
<organism evidence="2 3">
    <name type="scientific">Trypanosoma vivax (strain Y486)</name>
    <dbReference type="NCBI Taxonomy" id="1055687"/>
    <lineage>
        <taxon>Eukaryota</taxon>
        <taxon>Discoba</taxon>
        <taxon>Euglenozoa</taxon>
        <taxon>Kinetoplastea</taxon>
        <taxon>Metakinetoplastina</taxon>
        <taxon>Trypanosomatida</taxon>
        <taxon>Trypanosomatidae</taxon>
        <taxon>Trypanosoma</taxon>
        <taxon>Duttonella</taxon>
    </lineage>
</organism>
<feature type="compositionally biased region" description="Basic and acidic residues" evidence="1">
    <location>
        <begin position="496"/>
        <end position="508"/>
    </location>
</feature>